<evidence type="ECO:0000313" key="14">
    <source>
        <dbReference type="Proteomes" id="UP000680805"/>
    </source>
</evidence>
<evidence type="ECO:0000256" key="5">
    <source>
        <dbReference type="ARBA" id="ARBA00022556"/>
    </source>
</evidence>
<feature type="domain" description="EamA" evidence="12">
    <location>
        <begin position="134"/>
        <end position="268"/>
    </location>
</feature>
<evidence type="ECO:0000256" key="7">
    <source>
        <dbReference type="ARBA" id="ARBA00022985"/>
    </source>
</evidence>
<name>A0A975NK37_9BRAD</name>
<comment type="subcellular location">
    <subcellularLocation>
        <location evidence="1">Cell membrane</location>
        <topology evidence="1">Multi-pass membrane protein</topology>
    </subcellularLocation>
</comment>
<dbReference type="Gene3D" id="1.10.3730.20">
    <property type="match status" value="2"/>
</dbReference>
<feature type="transmembrane region" description="Helical" evidence="11">
    <location>
        <begin position="82"/>
        <end position="99"/>
    </location>
</feature>
<evidence type="ECO:0000256" key="3">
    <source>
        <dbReference type="ARBA" id="ARBA00022516"/>
    </source>
</evidence>
<feature type="transmembrane region" description="Helical" evidence="11">
    <location>
        <begin position="105"/>
        <end position="124"/>
    </location>
</feature>
<dbReference type="AlphaFoldDB" id="A0A975NK37"/>
<evidence type="ECO:0000259" key="12">
    <source>
        <dbReference type="Pfam" id="PF00892"/>
    </source>
</evidence>
<keyword evidence="6 11" id="KW-0812">Transmembrane</keyword>
<dbReference type="InterPro" id="IPR037185">
    <property type="entry name" value="EmrE-like"/>
</dbReference>
<dbReference type="InterPro" id="IPR000390">
    <property type="entry name" value="Small_drug/metabolite_transptr"/>
</dbReference>
<keyword evidence="4" id="KW-0997">Cell inner membrane</keyword>
<feature type="domain" description="EamA" evidence="12">
    <location>
        <begin position="2"/>
        <end position="121"/>
    </location>
</feature>
<feature type="transmembrane region" description="Helical" evidence="11">
    <location>
        <begin position="225"/>
        <end position="245"/>
    </location>
</feature>
<keyword evidence="2" id="KW-1003">Cell membrane</keyword>
<feature type="transmembrane region" description="Helical" evidence="11">
    <location>
        <begin position="136"/>
        <end position="152"/>
    </location>
</feature>
<dbReference type="GO" id="GO:0022857">
    <property type="term" value="F:transmembrane transporter activity"/>
    <property type="evidence" value="ECO:0007669"/>
    <property type="project" value="InterPro"/>
</dbReference>
<evidence type="ECO:0000256" key="9">
    <source>
        <dbReference type="ARBA" id="ARBA00023098"/>
    </source>
</evidence>
<evidence type="ECO:0000313" key="13">
    <source>
        <dbReference type="EMBL" id="QWG16280.1"/>
    </source>
</evidence>
<organism evidence="13 14">
    <name type="scientific">Bradyrhizobium sediminis</name>
    <dbReference type="NCBI Taxonomy" id="2840469"/>
    <lineage>
        <taxon>Bacteria</taxon>
        <taxon>Pseudomonadati</taxon>
        <taxon>Pseudomonadota</taxon>
        <taxon>Alphaproteobacteria</taxon>
        <taxon>Hyphomicrobiales</taxon>
        <taxon>Nitrobacteraceae</taxon>
        <taxon>Bradyrhizobium</taxon>
    </lineage>
</organism>
<feature type="transmembrane region" description="Helical" evidence="11">
    <location>
        <begin position="202"/>
        <end position="219"/>
    </location>
</feature>
<evidence type="ECO:0000256" key="4">
    <source>
        <dbReference type="ARBA" id="ARBA00022519"/>
    </source>
</evidence>
<proteinExistence type="predicted"/>
<keyword evidence="3" id="KW-0444">Lipid biosynthesis</keyword>
<evidence type="ECO:0000256" key="11">
    <source>
        <dbReference type="SAM" id="Phobius"/>
    </source>
</evidence>
<dbReference type="PANTHER" id="PTHR30561:SF9">
    <property type="entry name" value="4-AMINO-4-DEOXY-L-ARABINOSE-PHOSPHOUNDECAPRENOL FLIPPASE SUBUNIT ARNF-RELATED"/>
    <property type="match status" value="1"/>
</dbReference>
<evidence type="ECO:0000256" key="8">
    <source>
        <dbReference type="ARBA" id="ARBA00022989"/>
    </source>
</evidence>
<dbReference type="SUPFAM" id="SSF103481">
    <property type="entry name" value="Multidrug resistance efflux transporter EmrE"/>
    <property type="match status" value="2"/>
</dbReference>
<feature type="transmembrane region" description="Helical" evidence="11">
    <location>
        <begin position="48"/>
        <end position="70"/>
    </location>
</feature>
<feature type="transmembrane region" description="Helical" evidence="11">
    <location>
        <begin position="21"/>
        <end position="42"/>
    </location>
</feature>
<keyword evidence="9" id="KW-0443">Lipid metabolism</keyword>
<dbReference type="RefSeq" id="WP_215612012.1">
    <property type="nucleotide sequence ID" value="NZ_CP076135.1"/>
</dbReference>
<sequence length="272" mass="28586">MFAAALHATWNALVKGASNQLISMTAVVLGHVPFAVLALPFVPLPDAVSLPYVVAGAALHVGYQLFLFWAYRQGDLTQVYPIARGTAPLIVAGFSVLAFRETLSTMQLVAITTIGCGIMSLVLVRGSQGLHNPRGATLALVTGFFVAGYSMVDGYGARAAGTAVGFYAWETILNALAFAAIVAVASPGALQTTIRNHKRIMAIGGGASFAAYALVVWAFTQAPIAVVTALRETSIVFALLIGVFFLGERLSLLKLASAMFTMLGALMLRFSK</sequence>
<dbReference type="Pfam" id="PF00892">
    <property type="entry name" value="EamA"/>
    <property type="match status" value="2"/>
</dbReference>
<keyword evidence="7" id="KW-0448">Lipopolysaccharide biosynthesis</keyword>
<reference evidence="13" key="1">
    <citation type="submission" date="2021-06" db="EMBL/GenBank/DDBJ databases">
        <title>Bradyrhizobium sp. S2-11-2 Genome sequencing.</title>
        <authorList>
            <person name="Jin L."/>
        </authorList>
    </citation>
    <scope>NUCLEOTIDE SEQUENCE</scope>
    <source>
        <strain evidence="13">S2-11-2</strain>
    </source>
</reference>
<keyword evidence="5" id="KW-0441">Lipid A biosynthesis</keyword>
<dbReference type="GO" id="GO:0009103">
    <property type="term" value="P:lipopolysaccharide biosynthetic process"/>
    <property type="evidence" value="ECO:0007669"/>
    <property type="project" value="UniProtKB-KW"/>
</dbReference>
<dbReference type="GO" id="GO:0005886">
    <property type="term" value="C:plasma membrane"/>
    <property type="evidence" value="ECO:0007669"/>
    <property type="project" value="UniProtKB-SubCell"/>
</dbReference>
<feature type="transmembrane region" description="Helical" evidence="11">
    <location>
        <begin position="172"/>
        <end position="190"/>
    </location>
</feature>
<keyword evidence="10 11" id="KW-0472">Membrane</keyword>
<protein>
    <submittedName>
        <fullName evidence="13">DMT family transporter</fullName>
    </submittedName>
</protein>
<dbReference type="InterPro" id="IPR000620">
    <property type="entry name" value="EamA_dom"/>
</dbReference>
<accession>A0A975NK37</accession>
<evidence type="ECO:0000256" key="1">
    <source>
        <dbReference type="ARBA" id="ARBA00004651"/>
    </source>
</evidence>
<dbReference type="Proteomes" id="UP000680805">
    <property type="component" value="Chromosome"/>
</dbReference>
<dbReference type="GO" id="GO:0009245">
    <property type="term" value="P:lipid A biosynthetic process"/>
    <property type="evidence" value="ECO:0007669"/>
    <property type="project" value="UniProtKB-KW"/>
</dbReference>
<evidence type="ECO:0000256" key="10">
    <source>
        <dbReference type="ARBA" id="ARBA00023136"/>
    </source>
</evidence>
<keyword evidence="8 11" id="KW-1133">Transmembrane helix</keyword>
<evidence type="ECO:0000256" key="2">
    <source>
        <dbReference type="ARBA" id="ARBA00022475"/>
    </source>
</evidence>
<evidence type="ECO:0000256" key="6">
    <source>
        <dbReference type="ARBA" id="ARBA00022692"/>
    </source>
</evidence>
<dbReference type="EMBL" id="CP076135">
    <property type="protein sequence ID" value="QWG16280.1"/>
    <property type="molecule type" value="Genomic_DNA"/>
</dbReference>
<dbReference type="PANTHER" id="PTHR30561">
    <property type="entry name" value="SMR FAMILY PROTON-DEPENDENT DRUG EFFLUX TRANSPORTER SUGE"/>
    <property type="match status" value="1"/>
</dbReference>
<gene>
    <name evidence="13" type="ORF">KMZ68_14685</name>
</gene>
<dbReference type="KEGG" id="bsei:KMZ68_14685"/>